<dbReference type="Proteomes" id="UP000270743">
    <property type="component" value="Unassembled WGS sequence"/>
</dbReference>
<dbReference type="EMBL" id="UZWE01000024">
    <property type="protein sequence ID" value="VDS07897.1"/>
    <property type="molecule type" value="Genomic_DNA"/>
</dbReference>
<accession>A0A3S4CHL5</accession>
<gene>
    <name evidence="2" type="ORF">PARHAE_01077</name>
</gene>
<reference evidence="2 3" key="1">
    <citation type="submission" date="2018-12" db="EMBL/GenBank/DDBJ databases">
        <authorList>
            <person name="Criscuolo A."/>
        </authorList>
    </citation>
    <scope>NUCLEOTIDE SEQUENCE [LARGE SCALE GENOMIC DNA]</scope>
    <source>
        <strain evidence="2">ACIP1116241</strain>
    </source>
</reference>
<feature type="compositionally biased region" description="Polar residues" evidence="1">
    <location>
        <begin position="561"/>
        <end position="571"/>
    </location>
</feature>
<evidence type="ECO:0000313" key="3">
    <source>
        <dbReference type="Proteomes" id="UP000270743"/>
    </source>
</evidence>
<protein>
    <submittedName>
        <fullName evidence="2">Uncharacterized protein</fullName>
    </submittedName>
</protein>
<evidence type="ECO:0000256" key="1">
    <source>
        <dbReference type="SAM" id="MobiDB-lite"/>
    </source>
</evidence>
<dbReference type="InterPro" id="IPR012334">
    <property type="entry name" value="Pectin_lyas_fold"/>
</dbReference>
<organism evidence="2 3">
    <name type="scientific">Paracoccus haematequi</name>
    <dbReference type="NCBI Taxonomy" id="2491866"/>
    <lineage>
        <taxon>Bacteria</taxon>
        <taxon>Pseudomonadati</taxon>
        <taxon>Pseudomonadota</taxon>
        <taxon>Alphaproteobacteria</taxon>
        <taxon>Rhodobacterales</taxon>
        <taxon>Paracoccaceae</taxon>
        <taxon>Paracoccus</taxon>
    </lineage>
</organism>
<feature type="region of interest" description="Disordered" evidence="1">
    <location>
        <begin position="551"/>
        <end position="571"/>
    </location>
</feature>
<evidence type="ECO:0000313" key="2">
    <source>
        <dbReference type="EMBL" id="VDS07897.1"/>
    </source>
</evidence>
<sequence>MTVEVFDPAPIYVIAGTGPYAVPHPYAAGAIRVSVVTEREVIQLDQDDFTITPEASFVFGDVFLSAPAAALHAGQSLLIERETQDEQGWAGLLGERERGLERQLDQLTMANQELRRRLATSLRSIAAINPVIPANGRALIWENDQLVPGPSAAAIAEAEGILTGVTSPPYAPFETRAQAMATVVPDRIGYIVVGGLPFAATTDADHAALTTAGGRMWTPAGVWTPAHFDSFEDFIAKSGVAAVAELDKAEVVRSAQVTGFGPGQKLVGVGADKSIIRRNFSRGSLINVDGQAGMRIEGLTLDMGTGAEGGHAIRNLGDYSIVRDLIVRGYFHPTGGAGGTGVLAAGTAEIPVRGVRISDLILSGAINPNALETFGWIFSDVWHGFAHHIYSENALGDVTAMAHELKNDARWNNLHALTAFNSIYGLGFGQTTVGINGAKYNVALGLLAHACDRGFSASEGARNLIIGLIHDPTDGPGRIAPAAVELRNSSERNIAESIMSLGGSNSRGALIDSSFGNFVSLYMMGNGAAKVADITGATAIRNVIEVRHPGGSNSVRDRVTDTSGASRRSGNANVVYCPATGERIGSISGTFHDVLSASGDLGIQWNPAHYWRYEADTRTIHALGTDGSLGNIAGITHATPDTEERGSIWHQLGATPAGDFWAVRGWGKGTTFAFLADAFQPATTYSEALDLGSSQGRWRAVYTTLVDYGGGVRDMVGNGAPEGVVPGGKSSTYRRRDGAAGSCFYVKESGTGTTGWIAK</sequence>
<name>A0A3S4CHL5_9RHOB</name>
<dbReference type="OrthoDB" id="7877378at2"/>
<dbReference type="Gene3D" id="2.160.20.10">
    <property type="entry name" value="Single-stranded right-handed beta-helix, Pectin lyase-like"/>
    <property type="match status" value="1"/>
</dbReference>
<dbReference type="RefSeq" id="WP_126153582.1">
    <property type="nucleotide sequence ID" value="NZ_UZWE01000024.1"/>
</dbReference>
<dbReference type="AlphaFoldDB" id="A0A3S4CHL5"/>
<keyword evidence="3" id="KW-1185">Reference proteome</keyword>
<proteinExistence type="predicted"/>